<sequence length="827" mass="79333">MSSLVQHSSGGGGAAKSARERAKVSGRWATVDDGAASGVSGQRATSGDDESTGGGGALRKKILIRHIPDERNRQVTFTKRKNGLLKKAMELSVLCGCDISVVVFNGKSKLFEYCNTDMDKVFLRYANYSGPAERRNLKNFHNPAAAKVAINVPKNHAALRDAALAAGVAASRRLGSASNSSLGADGRPAGMPRPGLGGSFDGTAAVAGGGGGAVTSSGAPLAPPPARKPHPVGVGRPGVARRGPGAYNRLGPTGGRAAYYPTPLGPVGDPTGGGGAGQLERPPENGVAAMHHAAAAVLTAQGAGASSAGGVTSGAGGPVQSRPPGSAAGPQLAAGRAANGTVFFDAYGRSRGPFADASLAAGPGGHPGHPHTTACAAVFDGGGMAGLDNTLAATVSPMTPSTATAHLSSTLGLAGFGGGFHPFEMGPTAVQAAAAPAPSGGAAAAPVPPPRRPVAEPATAVSRPPTSLAGGPPPAVAATDGTSTPCGRGVRRQGPPPVLRLHDLEGSGAAEALSAAAPGGAAEAQLSGVGPSSLQTVGAAASGEHPPAEARPGGWSDGDAASVSPTSSAAARDGHERAAVAAAAAAAGVVGGYKRDLTVALPEAVPPLCFVAAASGDSDGTYAGVDGVLGSATGSGNPSSLGSGGSSALVRGWGTTPSAAAALAAAAGCGGGGGLGSAGALYPTGGAGAGAFRLLTPRGGAPPLASPLSLGGGICGGGVAGSAGWPPFSAIGGGGTPLGAVGPGVSPFDAGCFGSLPSEPYGSESLMSPSFGSAFGGGGSFNLPSPREAGLLPLNSPLASVLGRRSFGALDLPPGGDRPDKFYRSNS</sequence>
<keyword evidence="2" id="KW-0805">Transcription regulation</keyword>
<gene>
    <name evidence="8" type="ORF">BU14_0116s0023</name>
</gene>
<evidence type="ECO:0000256" key="1">
    <source>
        <dbReference type="ARBA" id="ARBA00004123"/>
    </source>
</evidence>
<evidence type="ECO:0000256" key="4">
    <source>
        <dbReference type="ARBA" id="ARBA00023163"/>
    </source>
</evidence>
<organism evidence="8 9">
    <name type="scientific">Porphyra umbilicalis</name>
    <name type="common">Purple laver</name>
    <name type="synonym">Red alga</name>
    <dbReference type="NCBI Taxonomy" id="2786"/>
    <lineage>
        <taxon>Eukaryota</taxon>
        <taxon>Rhodophyta</taxon>
        <taxon>Bangiophyceae</taxon>
        <taxon>Bangiales</taxon>
        <taxon>Bangiaceae</taxon>
        <taxon>Porphyra</taxon>
    </lineage>
</organism>
<proteinExistence type="predicted"/>
<feature type="region of interest" description="Disordered" evidence="6">
    <location>
        <begin position="304"/>
        <end position="332"/>
    </location>
</feature>
<evidence type="ECO:0000256" key="5">
    <source>
        <dbReference type="ARBA" id="ARBA00023242"/>
    </source>
</evidence>
<dbReference type="PANTHER" id="PTHR11945">
    <property type="entry name" value="MADS BOX PROTEIN"/>
    <property type="match status" value="1"/>
</dbReference>
<dbReference type="GO" id="GO:0005634">
    <property type="term" value="C:nucleus"/>
    <property type="evidence" value="ECO:0007669"/>
    <property type="project" value="UniProtKB-SubCell"/>
</dbReference>
<dbReference type="GO" id="GO:0042826">
    <property type="term" value="F:histone deacetylase binding"/>
    <property type="evidence" value="ECO:0007669"/>
    <property type="project" value="TreeGrafter"/>
</dbReference>
<keyword evidence="4" id="KW-0804">Transcription</keyword>
<dbReference type="Pfam" id="PF00319">
    <property type="entry name" value="SRF-TF"/>
    <property type="match status" value="1"/>
</dbReference>
<dbReference type="PANTHER" id="PTHR11945:SF837">
    <property type="entry name" value="MYOCYTE ENHANCER FACTOR 2D"/>
    <property type="match status" value="1"/>
</dbReference>
<evidence type="ECO:0000259" key="7">
    <source>
        <dbReference type="PROSITE" id="PS50066"/>
    </source>
</evidence>
<name>A0A1X6PC13_PORUM</name>
<feature type="compositionally biased region" description="Low complexity" evidence="6">
    <location>
        <begin position="560"/>
        <end position="571"/>
    </location>
</feature>
<feature type="compositionally biased region" description="Low complexity" evidence="6">
    <location>
        <begin position="231"/>
        <end position="246"/>
    </location>
</feature>
<feature type="region of interest" description="Disordered" evidence="6">
    <location>
        <begin position="808"/>
        <end position="827"/>
    </location>
</feature>
<keyword evidence="9" id="KW-1185">Reference proteome</keyword>
<feature type="region of interest" description="Disordered" evidence="6">
    <location>
        <begin position="176"/>
        <end position="254"/>
    </location>
</feature>
<dbReference type="GO" id="GO:0030154">
    <property type="term" value="P:cell differentiation"/>
    <property type="evidence" value="ECO:0007669"/>
    <property type="project" value="TreeGrafter"/>
</dbReference>
<dbReference type="EMBL" id="KV918818">
    <property type="protein sequence ID" value="OSX78203.1"/>
    <property type="molecule type" value="Genomic_DNA"/>
</dbReference>
<dbReference type="Proteomes" id="UP000218209">
    <property type="component" value="Unassembled WGS sequence"/>
</dbReference>
<evidence type="ECO:0000256" key="3">
    <source>
        <dbReference type="ARBA" id="ARBA00023125"/>
    </source>
</evidence>
<dbReference type="PROSITE" id="PS50066">
    <property type="entry name" value="MADS_BOX_2"/>
    <property type="match status" value="1"/>
</dbReference>
<dbReference type="SMART" id="SM00432">
    <property type="entry name" value="MADS"/>
    <property type="match status" value="1"/>
</dbReference>
<dbReference type="GO" id="GO:0000978">
    <property type="term" value="F:RNA polymerase II cis-regulatory region sequence-specific DNA binding"/>
    <property type="evidence" value="ECO:0007669"/>
    <property type="project" value="TreeGrafter"/>
</dbReference>
<comment type="subcellular location">
    <subcellularLocation>
        <location evidence="1">Nucleus</location>
    </subcellularLocation>
</comment>
<dbReference type="SMR" id="A0A1X6PC13"/>
<feature type="domain" description="MADS-box" evidence="7">
    <location>
        <begin position="57"/>
        <end position="117"/>
    </location>
</feature>
<dbReference type="InterPro" id="IPR002100">
    <property type="entry name" value="TF_MADSbox"/>
</dbReference>
<dbReference type="SUPFAM" id="SSF55455">
    <property type="entry name" value="SRF-like"/>
    <property type="match status" value="1"/>
</dbReference>
<dbReference type="PROSITE" id="PS00350">
    <property type="entry name" value="MADS_BOX_1"/>
    <property type="match status" value="1"/>
</dbReference>
<dbReference type="PRINTS" id="PR00404">
    <property type="entry name" value="MADSDOMAIN"/>
</dbReference>
<feature type="region of interest" description="Disordered" evidence="6">
    <location>
        <begin position="432"/>
        <end position="502"/>
    </location>
</feature>
<dbReference type="CDD" id="cd00265">
    <property type="entry name" value="MADS_MEF2_like"/>
    <property type="match status" value="1"/>
</dbReference>
<dbReference type="InterPro" id="IPR033896">
    <property type="entry name" value="MEF2-like_N"/>
</dbReference>
<feature type="compositionally biased region" description="Low complexity" evidence="6">
    <location>
        <begin position="432"/>
        <end position="445"/>
    </location>
</feature>
<dbReference type="GO" id="GO:0045944">
    <property type="term" value="P:positive regulation of transcription by RNA polymerase II"/>
    <property type="evidence" value="ECO:0007669"/>
    <property type="project" value="InterPro"/>
</dbReference>
<protein>
    <recommendedName>
        <fullName evidence="7">MADS-box domain-containing protein</fullName>
    </recommendedName>
</protein>
<dbReference type="GO" id="GO:0000981">
    <property type="term" value="F:DNA-binding transcription factor activity, RNA polymerase II-specific"/>
    <property type="evidence" value="ECO:0007669"/>
    <property type="project" value="TreeGrafter"/>
</dbReference>
<dbReference type="GO" id="GO:0046983">
    <property type="term" value="F:protein dimerization activity"/>
    <property type="evidence" value="ECO:0007669"/>
    <property type="project" value="InterPro"/>
</dbReference>
<evidence type="ECO:0000256" key="2">
    <source>
        <dbReference type="ARBA" id="ARBA00023015"/>
    </source>
</evidence>
<dbReference type="Gene3D" id="3.40.1810.10">
    <property type="entry name" value="Transcription factor, MADS-box"/>
    <property type="match status" value="1"/>
</dbReference>
<evidence type="ECO:0000313" key="8">
    <source>
        <dbReference type="EMBL" id="OSX78203.1"/>
    </source>
</evidence>
<feature type="compositionally biased region" description="Basic and acidic residues" evidence="6">
    <location>
        <begin position="817"/>
        <end position="827"/>
    </location>
</feature>
<feature type="region of interest" description="Disordered" evidence="6">
    <location>
        <begin position="1"/>
        <end position="56"/>
    </location>
</feature>
<keyword evidence="3" id="KW-0238">DNA-binding</keyword>
<dbReference type="OrthoDB" id="5967at2759"/>
<keyword evidence="5" id="KW-0539">Nucleus</keyword>
<reference evidence="8 9" key="1">
    <citation type="submission" date="2017-03" db="EMBL/GenBank/DDBJ databases">
        <title>WGS assembly of Porphyra umbilicalis.</title>
        <authorList>
            <person name="Brawley S.H."/>
            <person name="Blouin N.A."/>
            <person name="Ficko-Blean E."/>
            <person name="Wheeler G.L."/>
            <person name="Lohr M."/>
            <person name="Goodson H.V."/>
            <person name="Jenkins J.W."/>
            <person name="Blaby-Haas C.E."/>
            <person name="Helliwell K.E."/>
            <person name="Chan C."/>
            <person name="Marriage T."/>
            <person name="Bhattacharya D."/>
            <person name="Klein A.S."/>
            <person name="Badis Y."/>
            <person name="Brodie J."/>
            <person name="Cao Y."/>
            <person name="Collen J."/>
            <person name="Dittami S.M."/>
            <person name="Gachon C.M."/>
            <person name="Green B.R."/>
            <person name="Karpowicz S."/>
            <person name="Kim J.W."/>
            <person name="Kudahl U."/>
            <person name="Lin S."/>
            <person name="Michel G."/>
            <person name="Mittag M."/>
            <person name="Olson B.J."/>
            <person name="Pangilinan J."/>
            <person name="Peng Y."/>
            <person name="Qiu H."/>
            <person name="Shu S."/>
            <person name="Singer J.T."/>
            <person name="Smith A.G."/>
            <person name="Sprecher B.N."/>
            <person name="Wagner V."/>
            <person name="Wang W."/>
            <person name="Wang Z.-Y."/>
            <person name="Yan J."/>
            <person name="Yarish C."/>
            <person name="Zoeuner-Riek S."/>
            <person name="Zhuang Y."/>
            <person name="Zou Y."/>
            <person name="Lindquist E.A."/>
            <person name="Grimwood J."/>
            <person name="Barry K."/>
            <person name="Rokhsar D.S."/>
            <person name="Schmutz J."/>
            <person name="Stiller J.W."/>
            <person name="Grossman A.R."/>
            <person name="Prochnik S.E."/>
        </authorList>
    </citation>
    <scope>NUCLEOTIDE SEQUENCE [LARGE SCALE GENOMIC DNA]</scope>
    <source>
        <strain evidence="8">4086291</strain>
    </source>
</reference>
<accession>A0A1X6PC13</accession>
<evidence type="ECO:0000256" key="6">
    <source>
        <dbReference type="SAM" id="MobiDB-lite"/>
    </source>
</evidence>
<evidence type="ECO:0000313" key="9">
    <source>
        <dbReference type="Proteomes" id="UP000218209"/>
    </source>
</evidence>
<feature type="region of interest" description="Disordered" evidence="6">
    <location>
        <begin position="523"/>
        <end position="572"/>
    </location>
</feature>
<dbReference type="InterPro" id="IPR036879">
    <property type="entry name" value="TF_MADSbox_sf"/>
</dbReference>
<dbReference type="AlphaFoldDB" id="A0A1X6PC13"/>